<organism evidence="1">
    <name type="scientific">marine metagenome</name>
    <dbReference type="NCBI Taxonomy" id="408172"/>
    <lineage>
        <taxon>unclassified sequences</taxon>
        <taxon>metagenomes</taxon>
        <taxon>ecological metagenomes</taxon>
    </lineage>
</organism>
<reference evidence="1" key="1">
    <citation type="submission" date="2018-05" db="EMBL/GenBank/DDBJ databases">
        <authorList>
            <person name="Lanie J.A."/>
            <person name="Ng W.-L."/>
            <person name="Kazmierczak K.M."/>
            <person name="Andrzejewski T.M."/>
            <person name="Davidsen T.M."/>
            <person name="Wayne K.J."/>
            <person name="Tettelin H."/>
            <person name="Glass J.I."/>
            <person name="Rusch D."/>
            <person name="Podicherti R."/>
            <person name="Tsui H.-C.T."/>
            <person name="Winkler M.E."/>
        </authorList>
    </citation>
    <scope>NUCLEOTIDE SEQUENCE</scope>
</reference>
<proteinExistence type="predicted"/>
<dbReference type="AlphaFoldDB" id="A0A382CKD0"/>
<protein>
    <submittedName>
        <fullName evidence="1">Uncharacterized protein</fullName>
    </submittedName>
</protein>
<name>A0A382CKD0_9ZZZZ</name>
<evidence type="ECO:0000313" key="1">
    <source>
        <dbReference type="EMBL" id="SVB26081.1"/>
    </source>
</evidence>
<dbReference type="EMBL" id="UINC01034750">
    <property type="protein sequence ID" value="SVB26081.1"/>
    <property type="molecule type" value="Genomic_DNA"/>
</dbReference>
<sequence length="66" mass="7158">MKKITNIASSPGIARKYSGFIIGTDTLNPVNPPFGNKNDTEVTTMIIPSDAKTKVKILSSSMQLIY</sequence>
<accession>A0A382CKD0</accession>
<gene>
    <name evidence="1" type="ORF">METZ01_LOCUS178935</name>
</gene>